<proteinExistence type="predicted"/>
<feature type="transmembrane region" description="Helical" evidence="1">
    <location>
        <begin position="6"/>
        <end position="24"/>
    </location>
</feature>
<organism evidence="2 3">
    <name type="scientific">Listeria monocytogenes</name>
    <dbReference type="NCBI Taxonomy" id="1639"/>
    <lineage>
        <taxon>Bacteria</taxon>
        <taxon>Bacillati</taxon>
        <taxon>Bacillota</taxon>
        <taxon>Bacilli</taxon>
        <taxon>Bacillales</taxon>
        <taxon>Listeriaceae</taxon>
        <taxon>Listeria</taxon>
    </lineage>
</organism>
<keyword evidence="1" id="KW-1133">Transmembrane helix</keyword>
<evidence type="ECO:0000313" key="3">
    <source>
        <dbReference type="Proteomes" id="UP000336166"/>
    </source>
</evidence>
<gene>
    <name evidence="2" type="ORF">Y261_15035</name>
</gene>
<dbReference type="Proteomes" id="UP000336166">
    <property type="component" value="Unassembled WGS sequence"/>
</dbReference>
<dbReference type="EMBL" id="AAAREG010000029">
    <property type="protein sequence ID" value="EAE2355650.1"/>
    <property type="molecule type" value="Genomic_DNA"/>
</dbReference>
<evidence type="ECO:0000313" key="2">
    <source>
        <dbReference type="EMBL" id="EAE2355650.1"/>
    </source>
</evidence>
<evidence type="ECO:0000256" key="1">
    <source>
        <dbReference type="SAM" id="Phobius"/>
    </source>
</evidence>
<feature type="non-terminal residue" evidence="2">
    <location>
        <position position="159"/>
    </location>
</feature>
<keyword evidence="1" id="KW-0812">Transmembrane</keyword>
<protein>
    <submittedName>
        <fullName evidence="2">Uncharacterized protein</fullName>
    </submittedName>
</protein>
<accession>A0AAN2WJX7</accession>
<name>A0AAN2WJX7_LISMN</name>
<sequence>MKKKITWIVVGSLILLIPLIFIVYNKMKIQNIFDEIYYDSVEATGEGFQRRSSLGNIKGMSASATNLTGIATSKGEKAIMESYESKSLNPPMKSLSITNNSTKKYLVIGYSYKVTSTIMIFFENHYDVRTKKLKSELSFIDSGKRITTKKEVNELISKY</sequence>
<keyword evidence="1" id="KW-0472">Membrane</keyword>
<comment type="caution">
    <text evidence="2">The sequence shown here is derived from an EMBL/GenBank/DDBJ whole genome shotgun (WGS) entry which is preliminary data.</text>
</comment>
<dbReference type="NCBIfam" id="NF033863">
    <property type="entry name" value="immun_TipC_fam"/>
    <property type="match status" value="1"/>
</dbReference>
<dbReference type="InterPro" id="IPR048042">
    <property type="entry name" value="TipC-like"/>
</dbReference>
<reference evidence="2 3" key="1">
    <citation type="submission" date="2018-06" db="EMBL/GenBank/DDBJ databases">
        <authorList>
            <consortium name="PulseNet: The National Subtyping Network for Foodborne Disease Surveillance"/>
            <person name="Tarr C.L."/>
            <person name="Trees E."/>
            <person name="Katz L.S."/>
            <person name="Carleton-Romer H.A."/>
            <person name="Stroika S."/>
            <person name="Kucerova Z."/>
            <person name="Roache K.F."/>
            <person name="Sabol A.L."/>
            <person name="Besser J."/>
            <person name="Gerner-Smidt P."/>
        </authorList>
    </citation>
    <scope>NUCLEOTIDE SEQUENCE [LARGE SCALE GENOMIC DNA]</scope>
    <source>
        <strain evidence="2 3">PNUSAL000134</strain>
    </source>
</reference>
<dbReference type="AlphaFoldDB" id="A0AAN2WJX7"/>